<dbReference type="EMBL" id="JAAIFS010000015">
    <property type="protein sequence ID" value="NEV92482.1"/>
    <property type="molecule type" value="Genomic_DNA"/>
</dbReference>
<dbReference type="AlphaFoldDB" id="A0A6B3QXL3"/>
<keyword evidence="2" id="KW-1133">Transmembrane helix</keyword>
<feature type="region of interest" description="Disordered" evidence="1">
    <location>
        <begin position="1"/>
        <end position="48"/>
    </location>
</feature>
<feature type="compositionally biased region" description="Polar residues" evidence="1">
    <location>
        <begin position="30"/>
        <end position="40"/>
    </location>
</feature>
<sequence>MSESPVERGIKRLWRRPAHDHNKAGVSGDTPGNTEATPDNTPRPHRAGAVGAMPSVVFIPNSPDIAELAALLVTMAAWAVMTWWTRRSERWMS</sequence>
<feature type="compositionally biased region" description="Basic and acidic residues" evidence="1">
    <location>
        <begin position="1"/>
        <end position="10"/>
    </location>
</feature>
<gene>
    <name evidence="3" type="ORF">GUR47_38270</name>
</gene>
<evidence type="ECO:0000256" key="1">
    <source>
        <dbReference type="SAM" id="MobiDB-lite"/>
    </source>
</evidence>
<reference evidence="3" key="1">
    <citation type="journal article" date="2020" name="Microorganisms">
        <title>Isolation, Genomic and Metabolomic Characterization of Streptomyces tendae VITAKN with Quorum Sensing Inhibitory Activity from Southern India.</title>
        <authorList>
            <person name="Ishaque N.M."/>
            <person name="Burgsdorf I."/>
            <person name="Limlingan Malit J.J."/>
            <person name="Saha S."/>
            <person name="Teta R."/>
            <person name="Ewe D."/>
            <person name="Kannabiran K."/>
            <person name="Hrouzek P."/>
            <person name="Steindler L."/>
            <person name="Costantino V."/>
            <person name="Saurav K."/>
        </authorList>
    </citation>
    <scope>NUCLEOTIDE SEQUENCE</scope>
    <source>
        <strain evidence="3">VITAKN</strain>
    </source>
</reference>
<comment type="caution">
    <text evidence="3">The sequence shown here is derived from an EMBL/GenBank/DDBJ whole genome shotgun (WGS) entry which is preliminary data.</text>
</comment>
<evidence type="ECO:0000256" key="2">
    <source>
        <dbReference type="SAM" id="Phobius"/>
    </source>
</evidence>
<dbReference type="RefSeq" id="WP_164461231.1">
    <property type="nucleotide sequence ID" value="NZ_JAAIFS010000015.1"/>
</dbReference>
<feature type="transmembrane region" description="Helical" evidence="2">
    <location>
        <begin position="65"/>
        <end position="84"/>
    </location>
</feature>
<evidence type="ECO:0000313" key="3">
    <source>
        <dbReference type="EMBL" id="NEV92482.1"/>
    </source>
</evidence>
<protein>
    <submittedName>
        <fullName evidence="3">Uncharacterized protein</fullName>
    </submittedName>
</protein>
<organism evidence="3">
    <name type="scientific">Streptomyces tendae</name>
    <dbReference type="NCBI Taxonomy" id="1932"/>
    <lineage>
        <taxon>Bacteria</taxon>
        <taxon>Bacillati</taxon>
        <taxon>Actinomycetota</taxon>
        <taxon>Actinomycetes</taxon>
        <taxon>Kitasatosporales</taxon>
        <taxon>Streptomycetaceae</taxon>
        <taxon>Streptomyces</taxon>
    </lineage>
</organism>
<accession>A0A6B3QXL3</accession>
<name>A0A6B3QXL3_STRTE</name>
<proteinExistence type="predicted"/>
<keyword evidence="2" id="KW-0472">Membrane</keyword>
<keyword evidence="2" id="KW-0812">Transmembrane</keyword>